<sequence>MAALSVLGLLAAGCGAVRGEDLLDNVPAAGPAVAAPDARALHSQALRMVDAHVRQVTAGRQYGLAGAPLSVPQPPAFKPFLTTEPRLARGRGKGLPAVITRVPTRAKVVFLTVDDAAAKDPEFVRMMRELDVPYSVFPTWHRRALPRLGGAGPQRAAICGQQDALRRETGQRPQLFRPPLGAYTLDTLRMAAACGVKVVPLWNEEASPGRMAYHARDHRLQPGDIVLVRFDLRRDRHGAVTATLAALRAAQQQGFAIARLEDYA</sequence>
<dbReference type="SUPFAM" id="SSF88713">
    <property type="entry name" value="Glycoside hydrolase/deacetylase"/>
    <property type="match status" value="1"/>
</dbReference>
<dbReference type="AlphaFoldDB" id="A0A0N0GYZ2"/>
<protein>
    <recommendedName>
        <fullName evidence="1">NodB homology domain-containing protein</fullName>
    </recommendedName>
</protein>
<proteinExistence type="predicted"/>
<evidence type="ECO:0000259" key="1">
    <source>
        <dbReference type="Pfam" id="PF01522"/>
    </source>
</evidence>
<dbReference type="InterPro" id="IPR002509">
    <property type="entry name" value="NODB_dom"/>
</dbReference>
<name>A0A0N0GYZ2_9ACTN</name>
<comment type="caution">
    <text evidence="2">The sequence shown here is derived from an EMBL/GenBank/DDBJ whole genome shotgun (WGS) entry which is preliminary data.</text>
</comment>
<dbReference type="Pfam" id="PF01522">
    <property type="entry name" value="Polysacc_deac_1"/>
    <property type="match status" value="1"/>
</dbReference>
<dbReference type="InterPro" id="IPR011330">
    <property type="entry name" value="Glyco_hydro/deAcase_b/a-brl"/>
</dbReference>
<reference evidence="3" key="1">
    <citation type="submission" date="2015-07" db="EMBL/GenBank/DDBJ databases">
        <authorList>
            <person name="Ju K.-S."/>
            <person name="Doroghazi J.R."/>
            <person name="Metcalf W.W."/>
        </authorList>
    </citation>
    <scope>NUCLEOTIDE SEQUENCE [LARGE SCALE GENOMIC DNA]</scope>
    <source>
        <strain evidence="3">NRRL ISP-5002</strain>
    </source>
</reference>
<dbReference type="EMBL" id="LGKG01000141">
    <property type="protein sequence ID" value="KPC62311.1"/>
    <property type="molecule type" value="Genomic_DNA"/>
</dbReference>
<dbReference type="Proteomes" id="UP000037982">
    <property type="component" value="Unassembled WGS sequence"/>
</dbReference>
<keyword evidence="3" id="KW-1185">Reference proteome</keyword>
<dbReference type="GO" id="GO:0016810">
    <property type="term" value="F:hydrolase activity, acting on carbon-nitrogen (but not peptide) bonds"/>
    <property type="evidence" value="ECO:0007669"/>
    <property type="project" value="InterPro"/>
</dbReference>
<evidence type="ECO:0000313" key="3">
    <source>
        <dbReference type="Proteomes" id="UP000037982"/>
    </source>
</evidence>
<feature type="domain" description="NodB homology" evidence="1">
    <location>
        <begin position="139"/>
        <end position="199"/>
    </location>
</feature>
<gene>
    <name evidence="2" type="ORF">ADL29_20865</name>
</gene>
<dbReference type="PATRIC" id="fig|66876.3.peg.4575"/>
<evidence type="ECO:0000313" key="2">
    <source>
        <dbReference type="EMBL" id="KPC62311.1"/>
    </source>
</evidence>
<dbReference type="Gene3D" id="3.20.20.370">
    <property type="entry name" value="Glycoside hydrolase/deacetylase"/>
    <property type="match status" value="1"/>
</dbReference>
<organism evidence="2 3">
    <name type="scientific">Streptomyces chattanoogensis</name>
    <dbReference type="NCBI Taxonomy" id="66876"/>
    <lineage>
        <taxon>Bacteria</taxon>
        <taxon>Bacillati</taxon>
        <taxon>Actinomycetota</taxon>
        <taxon>Actinomycetes</taxon>
        <taxon>Kitasatosporales</taxon>
        <taxon>Streptomycetaceae</taxon>
        <taxon>Streptomyces</taxon>
    </lineage>
</organism>
<dbReference type="GO" id="GO:0005975">
    <property type="term" value="P:carbohydrate metabolic process"/>
    <property type="evidence" value="ECO:0007669"/>
    <property type="project" value="InterPro"/>
</dbReference>
<accession>A0A0N0GYZ2</accession>